<dbReference type="EMBL" id="BMAT01010147">
    <property type="protein sequence ID" value="GFS21113.1"/>
    <property type="molecule type" value="Genomic_DNA"/>
</dbReference>
<feature type="non-terminal residue" evidence="1">
    <location>
        <position position="1"/>
    </location>
</feature>
<accession>A0AAV4JHA2</accession>
<name>A0AAV4JHA2_9GAST</name>
<keyword evidence="2" id="KW-1185">Reference proteome</keyword>
<protein>
    <submittedName>
        <fullName evidence="1">Uncharacterized protein</fullName>
    </submittedName>
</protein>
<dbReference type="Proteomes" id="UP000762676">
    <property type="component" value="Unassembled WGS sequence"/>
</dbReference>
<sequence>VTEDFSKCVIESCHMAEKYDFMIEEAIKHSMRKLDIECGKIGHCLALFYSC</sequence>
<proteinExistence type="predicted"/>
<dbReference type="AlphaFoldDB" id="A0AAV4JHA2"/>
<organism evidence="1 2">
    <name type="scientific">Elysia marginata</name>
    <dbReference type="NCBI Taxonomy" id="1093978"/>
    <lineage>
        <taxon>Eukaryota</taxon>
        <taxon>Metazoa</taxon>
        <taxon>Spiralia</taxon>
        <taxon>Lophotrochozoa</taxon>
        <taxon>Mollusca</taxon>
        <taxon>Gastropoda</taxon>
        <taxon>Heterobranchia</taxon>
        <taxon>Euthyneura</taxon>
        <taxon>Panpulmonata</taxon>
        <taxon>Sacoglossa</taxon>
        <taxon>Placobranchoidea</taxon>
        <taxon>Plakobranchidae</taxon>
        <taxon>Elysia</taxon>
    </lineage>
</organism>
<evidence type="ECO:0000313" key="2">
    <source>
        <dbReference type="Proteomes" id="UP000762676"/>
    </source>
</evidence>
<comment type="caution">
    <text evidence="1">The sequence shown here is derived from an EMBL/GenBank/DDBJ whole genome shotgun (WGS) entry which is preliminary data.</text>
</comment>
<gene>
    <name evidence="1" type="ORF">ElyMa_005074200</name>
</gene>
<reference evidence="1 2" key="1">
    <citation type="journal article" date="2021" name="Elife">
        <title>Chloroplast acquisition without the gene transfer in kleptoplastic sea slugs, Plakobranchus ocellatus.</title>
        <authorList>
            <person name="Maeda T."/>
            <person name="Takahashi S."/>
            <person name="Yoshida T."/>
            <person name="Shimamura S."/>
            <person name="Takaki Y."/>
            <person name="Nagai Y."/>
            <person name="Toyoda A."/>
            <person name="Suzuki Y."/>
            <person name="Arimoto A."/>
            <person name="Ishii H."/>
            <person name="Satoh N."/>
            <person name="Nishiyama T."/>
            <person name="Hasebe M."/>
            <person name="Maruyama T."/>
            <person name="Minagawa J."/>
            <person name="Obokata J."/>
            <person name="Shigenobu S."/>
        </authorList>
    </citation>
    <scope>NUCLEOTIDE SEQUENCE [LARGE SCALE GENOMIC DNA]</scope>
</reference>
<evidence type="ECO:0000313" key="1">
    <source>
        <dbReference type="EMBL" id="GFS21113.1"/>
    </source>
</evidence>